<evidence type="ECO:0000313" key="2">
    <source>
        <dbReference type="EMBL" id="OIQ66716.1"/>
    </source>
</evidence>
<accession>A0A1J5PGN0</accession>
<sequence length="31" mass="3538">MQCLRVKLRNRSHGKSQALTVPVEKTDTHTC</sequence>
<feature type="region of interest" description="Disordered" evidence="1">
    <location>
        <begin position="1"/>
        <end position="31"/>
    </location>
</feature>
<organism evidence="2">
    <name type="scientific">mine drainage metagenome</name>
    <dbReference type="NCBI Taxonomy" id="410659"/>
    <lineage>
        <taxon>unclassified sequences</taxon>
        <taxon>metagenomes</taxon>
        <taxon>ecological metagenomes</taxon>
    </lineage>
</organism>
<proteinExistence type="predicted"/>
<name>A0A1J5PGN0_9ZZZZ</name>
<protein>
    <submittedName>
        <fullName evidence="2">Uncharacterized protein</fullName>
    </submittedName>
</protein>
<reference evidence="2" key="1">
    <citation type="submission" date="2016-10" db="EMBL/GenBank/DDBJ databases">
        <title>Sequence of Gallionella enrichment culture.</title>
        <authorList>
            <person name="Poehlein A."/>
            <person name="Muehling M."/>
            <person name="Daniel R."/>
        </authorList>
    </citation>
    <scope>NUCLEOTIDE SEQUENCE</scope>
</reference>
<dbReference type="AlphaFoldDB" id="A0A1J5PGN0"/>
<gene>
    <name evidence="2" type="ORF">GALL_517110</name>
</gene>
<dbReference type="EMBL" id="MLJW01006409">
    <property type="protein sequence ID" value="OIQ66716.1"/>
    <property type="molecule type" value="Genomic_DNA"/>
</dbReference>
<feature type="compositionally biased region" description="Basic residues" evidence="1">
    <location>
        <begin position="1"/>
        <end position="14"/>
    </location>
</feature>
<comment type="caution">
    <text evidence="2">The sequence shown here is derived from an EMBL/GenBank/DDBJ whole genome shotgun (WGS) entry which is preliminary data.</text>
</comment>
<evidence type="ECO:0000256" key="1">
    <source>
        <dbReference type="SAM" id="MobiDB-lite"/>
    </source>
</evidence>